<dbReference type="Gene3D" id="3.30.590.20">
    <property type="match status" value="1"/>
</dbReference>
<keyword evidence="1 5" id="KW-0436">Ligase</keyword>
<dbReference type="EC" id="6.3.2.2" evidence="5"/>
<dbReference type="GO" id="GO:0006750">
    <property type="term" value="P:glutathione biosynthetic process"/>
    <property type="evidence" value="ECO:0007669"/>
    <property type="project" value="UniProtKB-UniRule"/>
</dbReference>
<comment type="catalytic activity">
    <reaction evidence="4 5">
        <text>L-cysteine + L-glutamate + ATP = gamma-L-glutamyl-L-cysteine + ADP + phosphate + H(+)</text>
        <dbReference type="Rhea" id="RHEA:13285"/>
        <dbReference type="ChEBI" id="CHEBI:15378"/>
        <dbReference type="ChEBI" id="CHEBI:29985"/>
        <dbReference type="ChEBI" id="CHEBI:30616"/>
        <dbReference type="ChEBI" id="CHEBI:35235"/>
        <dbReference type="ChEBI" id="CHEBI:43474"/>
        <dbReference type="ChEBI" id="CHEBI:58173"/>
        <dbReference type="ChEBI" id="CHEBI:456216"/>
        <dbReference type="EC" id="6.3.2.2"/>
    </reaction>
</comment>
<dbReference type="EMBL" id="AEON01000002">
    <property type="protein sequence ID" value="EFT82564.1"/>
    <property type="molecule type" value="Genomic_DNA"/>
</dbReference>
<comment type="caution">
    <text evidence="6">The sequence shown here is derived from an EMBL/GenBank/DDBJ whole genome shotgun (WGS) entry which is preliminary data.</text>
</comment>
<dbReference type="AlphaFoldDB" id="E6K2L0"/>
<accession>E6K2L0</accession>
<dbReference type="InterPro" id="IPR035434">
    <property type="entry name" value="GCL_bact_plant"/>
</dbReference>
<evidence type="ECO:0000256" key="1">
    <source>
        <dbReference type="ARBA" id="ARBA00022598"/>
    </source>
</evidence>
<dbReference type="InterPro" id="IPR006336">
    <property type="entry name" value="GCS2"/>
</dbReference>
<gene>
    <name evidence="6" type="ORF">HMPREF0620_1249</name>
</gene>
<dbReference type="HOGENOM" id="CLU_026610_1_1_11"/>
<dbReference type="Pfam" id="PF04107">
    <property type="entry name" value="GCS2"/>
    <property type="match status" value="1"/>
</dbReference>
<dbReference type="GO" id="GO:0005524">
    <property type="term" value="F:ATP binding"/>
    <property type="evidence" value="ECO:0007669"/>
    <property type="project" value="UniProtKB-UniRule"/>
</dbReference>
<proteinExistence type="inferred from homology"/>
<dbReference type="GO" id="GO:0004357">
    <property type="term" value="F:glutamate-cysteine ligase activity"/>
    <property type="evidence" value="ECO:0007669"/>
    <property type="project" value="UniProtKB-UniRule"/>
</dbReference>
<sequence>MGPMIQGVRIGRREFADEGKSNIHEFDYWHQDHKVNPKHRRSLVDFYLSGVKVEIKAGDADDAKASPVGGLGVEIEHLPVRSADNPLGLPAGQAVTFAEPHGIAQVLQDLRPLFDPAREFHDEGYLLGLAKKGYALSLEPGGQVECSLDVAANGDQVVESYSLFRADIDPVLKKHGIELLTYGYQPHTLCRRIPIIPKARYHCMDQFFGRLGSFGPNMMRASASTQVSIDYYSQEDAIEKLRLGTALGPISAYFYRNSPFFEGRRNPYPLLRQHFWESIDPNRAGILPGLYDDGFDFERAADDILAAPLMVADLTHTPEAAISGKEEDGLVSMETYANAAEIYPDRELNPYEINRIISTHFNDVRLKNFLELRPWDSLPIDRVRTLSDQVSALFYDRSHLERAASFFRGVRAVDVEEAKISLQAHGDKARPYGEDLDFWRGFLTF</sequence>
<name>E6K2L0_PARDN</name>
<dbReference type="PANTHER" id="PTHR34378">
    <property type="entry name" value="GLUTAMATE--CYSTEINE LIGASE, CHLOROPLASTIC"/>
    <property type="match status" value="1"/>
</dbReference>
<evidence type="ECO:0000313" key="7">
    <source>
        <dbReference type="Proteomes" id="UP000004946"/>
    </source>
</evidence>
<evidence type="ECO:0000256" key="4">
    <source>
        <dbReference type="ARBA" id="ARBA00048819"/>
    </source>
</evidence>
<evidence type="ECO:0000256" key="3">
    <source>
        <dbReference type="ARBA" id="ARBA00022840"/>
    </source>
</evidence>
<protein>
    <recommendedName>
        <fullName evidence="5">Glutamate--cysteine ligase</fullName>
        <ecNumber evidence="5">6.3.2.2</ecNumber>
    </recommendedName>
</protein>
<comment type="function">
    <text evidence="5">Catalyzes the synthesis of gamma-glutamylcysteine (gamma-GC).</text>
</comment>
<dbReference type="Proteomes" id="UP000004946">
    <property type="component" value="Chromosome"/>
</dbReference>
<keyword evidence="7" id="KW-1185">Reference proteome</keyword>
<evidence type="ECO:0000313" key="6">
    <source>
        <dbReference type="EMBL" id="EFT82564.1"/>
    </source>
</evidence>
<dbReference type="PANTHER" id="PTHR34378:SF1">
    <property type="entry name" value="GLUTAMATE--CYSTEINE LIGASE, CHLOROPLASTIC"/>
    <property type="match status" value="1"/>
</dbReference>
<keyword evidence="2 5" id="KW-0547">Nucleotide-binding</keyword>
<dbReference type="eggNOG" id="COG3572">
    <property type="taxonomic scope" value="Bacteria"/>
</dbReference>
<evidence type="ECO:0000256" key="5">
    <source>
        <dbReference type="PIRNR" id="PIRNR017901"/>
    </source>
</evidence>
<keyword evidence="3 5" id="KW-0067">ATP-binding</keyword>
<dbReference type="InterPro" id="IPR014746">
    <property type="entry name" value="Gln_synth/guanido_kin_cat_dom"/>
</dbReference>
<evidence type="ECO:0000256" key="2">
    <source>
        <dbReference type="ARBA" id="ARBA00022741"/>
    </source>
</evidence>
<dbReference type="PIRSF" id="PIRSF017901">
    <property type="entry name" value="GCL"/>
    <property type="match status" value="1"/>
</dbReference>
<organism evidence="6 7">
    <name type="scientific">Parascardovia denticolens DSM 10105 = JCM 12538</name>
    <dbReference type="NCBI Taxonomy" id="864564"/>
    <lineage>
        <taxon>Bacteria</taxon>
        <taxon>Bacillati</taxon>
        <taxon>Actinomycetota</taxon>
        <taxon>Actinomycetes</taxon>
        <taxon>Bifidobacteriales</taxon>
        <taxon>Bifidobacteriaceae</taxon>
        <taxon>Parascardovia</taxon>
    </lineage>
</organism>
<comment type="similarity">
    <text evidence="5">Belongs to the glutamate--cysteine ligase type 2 family. EgtA subfamily.</text>
</comment>
<dbReference type="SUPFAM" id="SSF55931">
    <property type="entry name" value="Glutamine synthetase/guanido kinase"/>
    <property type="match status" value="1"/>
</dbReference>
<reference evidence="6 7" key="1">
    <citation type="submission" date="2010-12" db="EMBL/GenBank/DDBJ databases">
        <authorList>
            <person name="Muzny D."/>
            <person name="Qin X."/>
            <person name="Buhay C."/>
            <person name="Dugan-Rocha S."/>
            <person name="Ding Y."/>
            <person name="Chen G."/>
            <person name="Hawes A."/>
            <person name="Holder M."/>
            <person name="Jhangiani S."/>
            <person name="Johnson A."/>
            <person name="Khan Z."/>
            <person name="Li Z."/>
            <person name="Liu W."/>
            <person name="Liu X."/>
            <person name="Perez L."/>
            <person name="Shen H."/>
            <person name="Wang Q."/>
            <person name="Watt J."/>
            <person name="Xi L."/>
            <person name="Xin Y."/>
            <person name="Zhou J."/>
            <person name="Deng J."/>
            <person name="Jiang H."/>
            <person name="Liu Y."/>
            <person name="Qu J."/>
            <person name="Song X.-Z."/>
            <person name="Zhang L."/>
            <person name="Villasana D."/>
            <person name="Johnson A."/>
            <person name="Liu J."/>
            <person name="Liyanage D."/>
            <person name="Lorensuhewa L."/>
            <person name="Robinson T."/>
            <person name="Song A."/>
            <person name="Song B.-B."/>
            <person name="Dinh H."/>
            <person name="Thornton R."/>
            <person name="Coyle M."/>
            <person name="Francisco L."/>
            <person name="Jackson L."/>
            <person name="Javaid M."/>
            <person name="Korchina V."/>
            <person name="Kovar C."/>
            <person name="Mata R."/>
            <person name="Mathew T."/>
            <person name="Ngo R."/>
            <person name="Nguyen L."/>
            <person name="Nguyen N."/>
            <person name="Okwuonu G."/>
            <person name="Ongeri F."/>
            <person name="Pham C."/>
            <person name="Simmons D."/>
            <person name="Wilczek-Boney K."/>
            <person name="Hale W."/>
            <person name="Jakkamsetti A."/>
            <person name="Pham P."/>
            <person name="Ruth R."/>
            <person name="San Lucas F."/>
            <person name="Warren J."/>
            <person name="Zhang J."/>
            <person name="Zhao Z."/>
            <person name="Zhou C."/>
            <person name="Zhu D."/>
            <person name="Lee S."/>
            <person name="Bess C."/>
            <person name="Blankenburg K."/>
            <person name="Forbes L."/>
            <person name="Fu Q."/>
            <person name="Gubbala S."/>
            <person name="Hirani K."/>
            <person name="Jayaseelan J.C."/>
            <person name="Lara F."/>
            <person name="Munidasa M."/>
            <person name="Palculict T."/>
            <person name="Patil S."/>
            <person name="Pu L.-L."/>
            <person name="Saada N."/>
            <person name="Tang L."/>
            <person name="Weissenberger G."/>
            <person name="Zhu Y."/>
            <person name="Hemphill L."/>
            <person name="Shang Y."/>
            <person name="Youmans B."/>
            <person name="Ayvaz T."/>
            <person name="Ross M."/>
            <person name="Santibanez J."/>
            <person name="Aqrawi P."/>
            <person name="Gross S."/>
            <person name="Joshi V."/>
            <person name="Fowler G."/>
            <person name="Nazareth L."/>
            <person name="Reid J."/>
            <person name="Worley K."/>
            <person name="Petrosino J."/>
            <person name="Highlander S."/>
            <person name="Gibbs R."/>
        </authorList>
    </citation>
    <scope>NUCLEOTIDE SEQUENCE [LARGE SCALE GENOMIC DNA]</scope>
    <source>
        <strain evidence="6 7">DSM 10105</strain>
    </source>
</reference>